<name>A0A815P174_9BILA</name>
<dbReference type="AlphaFoldDB" id="A0A815P174"/>
<feature type="region of interest" description="Disordered" evidence="1">
    <location>
        <begin position="611"/>
        <end position="634"/>
    </location>
</feature>
<reference evidence="2" key="1">
    <citation type="submission" date="2021-02" db="EMBL/GenBank/DDBJ databases">
        <authorList>
            <person name="Nowell W R."/>
        </authorList>
    </citation>
    <scope>NUCLEOTIDE SEQUENCE</scope>
</reference>
<evidence type="ECO:0000313" key="4">
    <source>
        <dbReference type="Proteomes" id="UP000663889"/>
    </source>
</evidence>
<protein>
    <submittedName>
        <fullName evidence="2">Uncharacterized protein</fullName>
    </submittedName>
</protein>
<dbReference type="Proteomes" id="UP000663889">
    <property type="component" value="Unassembled WGS sequence"/>
</dbReference>
<dbReference type="Proteomes" id="UP000663874">
    <property type="component" value="Unassembled WGS sequence"/>
</dbReference>
<sequence length="951" mass="107594">MDCDTIDLNRAEQATSSLTNDQQQGYQSKTLSNKNNGRCAYLPIFPTRYVGPNECLLLANVPVTHLASHQFARRQYGASTFDALMLMNEYNYSDEFSLSEQDANELAVRFQVGKSIITFNAQRLRSICYTLCAFHESFRRYVLFKSDVALKEPTLNSKQMAIALEFYLQIDVDLFYMKTCSFRGAQPQPNIEGLFCGSDDPEARYSLVPCNNVFCQCCLPLNTYKKSQPWPIVNFTSSSMHQFVNGYTTYLNCPATCTTSNIIYAMTCPCGHYDYVDSTAKTLADAMACHREHGNRIIHEKLTGSPLFRGSQIDPDEREKEMANQMRLYQHSARCPEALRSFLDCNPMYWCFIPLPWDEAATENAAYRPGNSTTDPNLDAVIATTAADNRRVANYLDNVPLPPTPYAFSYRQIKQQRLFFERFATSSIHYGPYIKLDLYNIAIIAVLPDDCSMILRYIIETLFIIHGETKLNMICPVGSDAEKRYGRPIDYICTNPSPIVPLQSCLLPSDILFDSNIYEPIVSNVCQEKMINIKQGEEDEIIVLEYNNDNQNDNDQDYSMYEEQFDEMTLYNKREQEMQDLLEISRDTQSMDDDTVNSIVHESNVRLHTKTIENNNNQPSNELQTLPSSSSSSVIVTTYPDPPMNQTRRIAHHNHSYTKYGHFDRQSIAKIYQFNLQSPPSSSCRQLMRLNRKSLAIISWTNVSKDAVMNHIKREFPLENIQYICVGKGISEKDHQQTLEVQIIFKETINKKTRFLDGITQTCCNYKVTRNVLAWNDYIKKDINCLEFGQFESTTSHRCKYLSSLSLSTIAAKAAAASEAIPEATAQAAKKAIAKAVAAKAIAAATAQAAKKAIAKATAAEAIAKSIAKAAAAAVAEKNAVSISIPFDQNQPLVLKRKTTVEAQAEKRCKYSNEIAEQSLELAQTSMLLNNECIDKIHQYKQRSEYSYSLI</sequence>
<evidence type="ECO:0000313" key="3">
    <source>
        <dbReference type="EMBL" id="CAF3972424.1"/>
    </source>
</evidence>
<comment type="caution">
    <text evidence="2">The sequence shown here is derived from an EMBL/GenBank/DDBJ whole genome shotgun (WGS) entry which is preliminary data.</text>
</comment>
<dbReference type="EMBL" id="CAJNOU010004472">
    <property type="protein sequence ID" value="CAF1442968.1"/>
    <property type="molecule type" value="Genomic_DNA"/>
</dbReference>
<evidence type="ECO:0000256" key="1">
    <source>
        <dbReference type="SAM" id="MobiDB-lite"/>
    </source>
</evidence>
<evidence type="ECO:0000313" key="2">
    <source>
        <dbReference type="EMBL" id="CAF1442968.1"/>
    </source>
</evidence>
<dbReference type="EMBL" id="CAJOBE010005424">
    <property type="protein sequence ID" value="CAF3972424.1"/>
    <property type="molecule type" value="Genomic_DNA"/>
</dbReference>
<feature type="compositionally biased region" description="Polar residues" evidence="1">
    <location>
        <begin position="612"/>
        <end position="627"/>
    </location>
</feature>
<gene>
    <name evidence="3" type="ORF">FNK824_LOCUS24408</name>
    <name evidence="2" type="ORF">SEV965_LOCUS33321</name>
</gene>
<organism evidence="2 4">
    <name type="scientific">Rotaria sordida</name>
    <dbReference type="NCBI Taxonomy" id="392033"/>
    <lineage>
        <taxon>Eukaryota</taxon>
        <taxon>Metazoa</taxon>
        <taxon>Spiralia</taxon>
        <taxon>Gnathifera</taxon>
        <taxon>Rotifera</taxon>
        <taxon>Eurotatoria</taxon>
        <taxon>Bdelloidea</taxon>
        <taxon>Philodinida</taxon>
        <taxon>Philodinidae</taxon>
        <taxon>Rotaria</taxon>
    </lineage>
</organism>
<proteinExistence type="predicted"/>
<accession>A0A815P174</accession>